<dbReference type="KEGG" id="ehx:EMIHUDRAFT_251850"/>
<evidence type="ECO:0000313" key="1">
    <source>
        <dbReference type="EnsemblProtists" id="EOD08656"/>
    </source>
</evidence>
<dbReference type="KEGG" id="ehx:EMIHUDRAFT_217400"/>
<reference evidence="1" key="2">
    <citation type="submission" date="2024-10" db="UniProtKB">
        <authorList>
            <consortium name="EnsemblProtists"/>
        </authorList>
    </citation>
    <scope>IDENTIFICATION</scope>
</reference>
<dbReference type="Proteomes" id="UP000013827">
    <property type="component" value="Unassembled WGS sequence"/>
</dbReference>
<organism evidence="1 2">
    <name type="scientific">Emiliania huxleyi (strain CCMP1516)</name>
    <dbReference type="NCBI Taxonomy" id="280463"/>
    <lineage>
        <taxon>Eukaryota</taxon>
        <taxon>Haptista</taxon>
        <taxon>Haptophyta</taxon>
        <taxon>Prymnesiophyceae</taxon>
        <taxon>Isochrysidales</taxon>
        <taxon>Noelaerhabdaceae</taxon>
        <taxon>Emiliania</taxon>
    </lineage>
</organism>
<keyword evidence="2" id="KW-1185">Reference proteome</keyword>
<reference evidence="2" key="1">
    <citation type="journal article" date="2013" name="Nature">
        <title>Pan genome of the phytoplankton Emiliania underpins its global distribution.</title>
        <authorList>
            <person name="Read B.A."/>
            <person name="Kegel J."/>
            <person name="Klute M.J."/>
            <person name="Kuo A."/>
            <person name="Lefebvre S.C."/>
            <person name="Maumus F."/>
            <person name="Mayer C."/>
            <person name="Miller J."/>
            <person name="Monier A."/>
            <person name="Salamov A."/>
            <person name="Young J."/>
            <person name="Aguilar M."/>
            <person name="Claverie J.M."/>
            <person name="Frickenhaus S."/>
            <person name="Gonzalez K."/>
            <person name="Herman E.K."/>
            <person name="Lin Y.C."/>
            <person name="Napier J."/>
            <person name="Ogata H."/>
            <person name="Sarno A.F."/>
            <person name="Shmutz J."/>
            <person name="Schroeder D."/>
            <person name="de Vargas C."/>
            <person name="Verret F."/>
            <person name="von Dassow P."/>
            <person name="Valentin K."/>
            <person name="Van de Peer Y."/>
            <person name="Wheeler G."/>
            <person name="Dacks J.B."/>
            <person name="Delwiche C.F."/>
            <person name="Dyhrman S.T."/>
            <person name="Glockner G."/>
            <person name="John U."/>
            <person name="Richards T."/>
            <person name="Worden A.Z."/>
            <person name="Zhang X."/>
            <person name="Grigoriev I.V."/>
            <person name="Allen A.E."/>
            <person name="Bidle K."/>
            <person name="Borodovsky M."/>
            <person name="Bowler C."/>
            <person name="Brownlee C."/>
            <person name="Cock J.M."/>
            <person name="Elias M."/>
            <person name="Gladyshev V.N."/>
            <person name="Groth M."/>
            <person name="Guda C."/>
            <person name="Hadaegh A."/>
            <person name="Iglesias-Rodriguez M.D."/>
            <person name="Jenkins J."/>
            <person name="Jones B.M."/>
            <person name="Lawson T."/>
            <person name="Leese F."/>
            <person name="Lindquist E."/>
            <person name="Lobanov A."/>
            <person name="Lomsadze A."/>
            <person name="Malik S.B."/>
            <person name="Marsh M.E."/>
            <person name="Mackinder L."/>
            <person name="Mock T."/>
            <person name="Mueller-Roeber B."/>
            <person name="Pagarete A."/>
            <person name="Parker M."/>
            <person name="Probert I."/>
            <person name="Quesneville H."/>
            <person name="Raines C."/>
            <person name="Rensing S.A."/>
            <person name="Riano-Pachon D.M."/>
            <person name="Richier S."/>
            <person name="Rokitta S."/>
            <person name="Shiraiwa Y."/>
            <person name="Soanes D.M."/>
            <person name="van der Giezen M."/>
            <person name="Wahlund T.M."/>
            <person name="Williams B."/>
            <person name="Wilson W."/>
            <person name="Wolfe G."/>
            <person name="Wurch L.L."/>
        </authorList>
    </citation>
    <scope>NUCLEOTIDE SEQUENCE</scope>
</reference>
<dbReference type="RefSeq" id="XP_005761085.1">
    <property type="nucleotide sequence ID" value="XM_005761028.1"/>
</dbReference>
<protein>
    <recommendedName>
        <fullName evidence="3">Pre-mRNA-splicing factor SLU7</fullName>
    </recommendedName>
</protein>
<dbReference type="EnsemblProtists" id="EOD08656">
    <property type="protein sequence ID" value="EOD08656"/>
    <property type="gene ID" value="EMIHUDRAFT_217400"/>
</dbReference>
<accession>A0A0D3IBM1</accession>
<evidence type="ECO:0000313" key="2">
    <source>
        <dbReference type="Proteomes" id="UP000013827"/>
    </source>
</evidence>
<dbReference type="AlphaFoldDB" id="A0A0D3IBM1"/>
<sequence length="142" mass="15717">MVYGIGRAEAVAGWSATDDAQAPEDIRAPWYCAKADERWARADGVQIFQPSPLTDEVAVTGETTREQREAEKRKNAIDLEGTTSDAAIDRRRKELLKPALEEYNDDKIDGVELDQRKKAAREQAGPRLPPTSALLCVFAKST</sequence>
<dbReference type="HOGENOM" id="CLU_1819472_0_0_1"/>
<dbReference type="RefSeq" id="XP_005790707.1">
    <property type="nucleotide sequence ID" value="XM_005790650.1"/>
</dbReference>
<proteinExistence type="predicted"/>
<dbReference type="GeneID" id="17254811"/>
<evidence type="ECO:0008006" key="3">
    <source>
        <dbReference type="Google" id="ProtNLM"/>
    </source>
</evidence>
<name>A0A0D3IBM1_EMIH1</name>
<dbReference type="GeneID" id="17283550"/>
<dbReference type="PaxDb" id="2903-EOD08656"/>
<dbReference type="EnsemblProtists" id="EOD38278">
    <property type="protein sequence ID" value="EOD38278"/>
    <property type="gene ID" value="EMIHUDRAFT_251850"/>
</dbReference>